<sequence length="171" mass="18454">MGSNDHAKGCCGQCGNGRTSVMGAEKDPSDQTRRSLLSWLLGGAVSASLASFFYPVIRFLNPPHITEAAVNEVAAGKAQDLKPNSGKIIKFGNKPALLVRVSETEWKAFSAVCTHLNCTVQYQESSRQIWCACHNGTYDMSGRVVSGPPPNPLEEFAVLVRGDDVVISRRT</sequence>
<accession>G8DPL3</accession>
<dbReference type="Gene3D" id="2.102.10.10">
    <property type="entry name" value="Rieske [2Fe-2S] iron-sulphur domain"/>
    <property type="match status" value="1"/>
</dbReference>
<keyword evidence="5" id="KW-1015">Disulfide bond</keyword>
<evidence type="ECO:0000256" key="6">
    <source>
        <dbReference type="ARBA" id="ARBA00034078"/>
    </source>
</evidence>
<evidence type="ECO:0000256" key="4">
    <source>
        <dbReference type="ARBA" id="ARBA00023014"/>
    </source>
</evidence>
<reference evidence="9" key="1">
    <citation type="journal article" date="2012" name="FEMS Microbiol. Ecol.">
        <title>Characterization of a new Acidobacteria-derived moderately thermostable lipase from a Brazilian Atlantic Forest soil metagenome.</title>
        <authorList>
            <person name="Faoro H."/>
            <person name="Glogauer A."/>
            <person name="Couto G.H."/>
            <person name="de Souza E.M."/>
            <person name="Rigo L.U."/>
            <person name="Cruz L.M."/>
            <person name="Monteiro R.A."/>
            <person name="de Oliveira Pedrosa F."/>
        </authorList>
    </citation>
    <scope>NUCLEOTIDE SEQUENCE</scope>
</reference>
<dbReference type="SUPFAM" id="SSF50022">
    <property type="entry name" value="ISP domain"/>
    <property type="match status" value="1"/>
</dbReference>
<dbReference type="GO" id="GO:0051537">
    <property type="term" value="F:2 iron, 2 sulfur cluster binding"/>
    <property type="evidence" value="ECO:0007669"/>
    <property type="project" value="UniProtKB-KW"/>
</dbReference>
<evidence type="ECO:0000256" key="2">
    <source>
        <dbReference type="ARBA" id="ARBA00022723"/>
    </source>
</evidence>
<dbReference type="PRINTS" id="PR00162">
    <property type="entry name" value="RIESKE"/>
</dbReference>
<dbReference type="PANTHER" id="PTHR10134">
    <property type="entry name" value="CYTOCHROME B-C1 COMPLEX SUBUNIT RIESKE, MITOCHONDRIAL"/>
    <property type="match status" value="1"/>
</dbReference>
<dbReference type="GO" id="GO:0046872">
    <property type="term" value="F:metal ion binding"/>
    <property type="evidence" value="ECO:0007669"/>
    <property type="project" value="UniProtKB-KW"/>
</dbReference>
<dbReference type="Pfam" id="PF00355">
    <property type="entry name" value="Rieske"/>
    <property type="match status" value="1"/>
</dbReference>
<keyword evidence="3" id="KW-0408">Iron</keyword>
<dbReference type="AlphaFoldDB" id="G8DPL3"/>
<dbReference type="Gene3D" id="1.20.5.700">
    <property type="entry name" value="Single helix bin"/>
    <property type="match status" value="1"/>
</dbReference>
<dbReference type="CDD" id="cd03467">
    <property type="entry name" value="Rieske"/>
    <property type="match status" value="1"/>
</dbReference>
<feature type="domain" description="Rieske" evidence="8">
    <location>
        <begin position="73"/>
        <end position="167"/>
    </location>
</feature>
<keyword evidence="7" id="KW-0472">Membrane</keyword>
<dbReference type="EMBL" id="HQ856049">
    <property type="protein sequence ID" value="AER58191.1"/>
    <property type="molecule type" value="Genomic_DNA"/>
</dbReference>
<keyword evidence="1" id="KW-0001">2Fe-2S</keyword>
<evidence type="ECO:0000313" key="9">
    <source>
        <dbReference type="EMBL" id="AER58191.1"/>
    </source>
</evidence>
<evidence type="ECO:0000256" key="5">
    <source>
        <dbReference type="ARBA" id="ARBA00023157"/>
    </source>
</evidence>
<dbReference type="InterPro" id="IPR005805">
    <property type="entry name" value="Rieske_Fe-S_prot_C"/>
</dbReference>
<dbReference type="InterPro" id="IPR017941">
    <property type="entry name" value="Rieske_2Fe-2S"/>
</dbReference>
<comment type="cofactor">
    <cofactor evidence="6">
        <name>[2Fe-2S] cluster</name>
        <dbReference type="ChEBI" id="CHEBI:190135"/>
    </cofactor>
</comment>
<dbReference type="InterPro" id="IPR036922">
    <property type="entry name" value="Rieske_2Fe-2S_sf"/>
</dbReference>
<keyword evidence="7" id="KW-0812">Transmembrane</keyword>
<keyword evidence="7" id="KW-1133">Transmembrane helix</keyword>
<evidence type="ECO:0000256" key="1">
    <source>
        <dbReference type="ARBA" id="ARBA00022714"/>
    </source>
</evidence>
<name>G8DPL3_9BACT</name>
<proteinExistence type="predicted"/>
<protein>
    <submittedName>
        <fullName evidence="9">Plastoquinol--plastocyanin reductase</fullName>
    </submittedName>
</protein>
<evidence type="ECO:0000256" key="7">
    <source>
        <dbReference type="SAM" id="Phobius"/>
    </source>
</evidence>
<gene>
    <name evidence="9" type="ORF">LP001_008</name>
</gene>
<feature type="transmembrane region" description="Helical" evidence="7">
    <location>
        <begin position="36"/>
        <end position="57"/>
    </location>
</feature>
<dbReference type="GO" id="GO:0016020">
    <property type="term" value="C:membrane"/>
    <property type="evidence" value="ECO:0007669"/>
    <property type="project" value="InterPro"/>
</dbReference>
<keyword evidence="2" id="KW-0479">Metal-binding</keyword>
<evidence type="ECO:0000256" key="3">
    <source>
        <dbReference type="ARBA" id="ARBA00023004"/>
    </source>
</evidence>
<evidence type="ECO:0000259" key="8">
    <source>
        <dbReference type="PROSITE" id="PS51296"/>
    </source>
</evidence>
<keyword evidence="4" id="KW-0411">Iron-sulfur</keyword>
<dbReference type="PROSITE" id="PS51296">
    <property type="entry name" value="RIESKE"/>
    <property type="match status" value="1"/>
</dbReference>
<organism evidence="9">
    <name type="scientific">uncultured Acidobacteriota bacterium</name>
    <dbReference type="NCBI Taxonomy" id="171953"/>
    <lineage>
        <taxon>Bacteria</taxon>
        <taxon>Pseudomonadati</taxon>
        <taxon>Acidobacteriota</taxon>
        <taxon>environmental samples</taxon>
    </lineage>
</organism>
<dbReference type="InterPro" id="IPR014349">
    <property type="entry name" value="Rieske_Fe-S_prot"/>
</dbReference>